<evidence type="ECO:0000313" key="3">
    <source>
        <dbReference type="EMBL" id="CAL8111956.1"/>
    </source>
</evidence>
<organism evidence="3 4">
    <name type="scientific">Orchesella dallaii</name>
    <dbReference type="NCBI Taxonomy" id="48710"/>
    <lineage>
        <taxon>Eukaryota</taxon>
        <taxon>Metazoa</taxon>
        <taxon>Ecdysozoa</taxon>
        <taxon>Arthropoda</taxon>
        <taxon>Hexapoda</taxon>
        <taxon>Collembola</taxon>
        <taxon>Entomobryomorpha</taxon>
        <taxon>Entomobryoidea</taxon>
        <taxon>Orchesellidae</taxon>
        <taxon>Orchesellinae</taxon>
        <taxon>Orchesella</taxon>
    </lineage>
</organism>
<accession>A0ABP1QW63</accession>
<evidence type="ECO:0000256" key="2">
    <source>
        <dbReference type="SAM" id="SignalP"/>
    </source>
</evidence>
<name>A0ABP1QW63_9HEXA</name>
<protein>
    <submittedName>
        <fullName evidence="3">Uncharacterized protein</fullName>
    </submittedName>
</protein>
<dbReference type="EMBL" id="CAXLJM020000046">
    <property type="protein sequence ID" value="CAL8111956.1"/>
    <property type="molecule type" value="Genomic_DNA"/>
</dbReference>
<dbReference type="Proteomes" id="UP001642540">
    <property type="component" value="Unassembled WGS sequence"/>
</dbReference>
<gene>
    <name evidence="3" type="ORF">ODALV1_LOCUS15431</name>
</gene>
<feature type="signal peptide" evidence="2">
    <location>
        <begin position="1"/>
        <end position="22"/>
    </location>
</feature>
<evidence type="ECO:0000256" key="1">
    <source>
        <dbReference type="SAM" id="MobiDB-lite"/>
    </source>
</evidence>
<keyword evidence="4" id="KW-1185">Reference proteome</keyword>
<feature type="region of interest" description="Disordered" evidence="1">
    <location>
        <begin position="112"/>
        <end position="138"/>
    </location>
</feature>
<evidence type="ECO:0000313" key="4">
    <source>
        <dbReference type="Proteomes" id="UP001642540"/>
    </source>
</evidence>
<proteinExistence type="predicted"/>
<feature type="chain" id="PRO_5045157555" evidence="2">
    <location>
        <begin position="23"/>
        <end position="164"/>
    </location>
</feature>
<sequence length="164" mass="17609">MARSIFLTSLSYLSILFCLSDSSRFTRNSLGLGSKTLGIKSGEQNTGNGAEKNLVRLPRDQYSSSYKVPKHYTIVDPGPGWNPRQLTSSFATTNLLPSQSAASDYPYAGSDEDNAVAAGGHGHSQSGWGWGQGQGYKDEQSQVNNSAVGMLGFLSLLALIQERL</sequence>
<keyword evidence="2" id="KW-0732">Signal</keyword>
<comment type="caution">
    <text evidence="3">The sequence shown here is derived from an EMBL/GenBank/DDBJ whole genome shotgun (WGS) entry which is preliminary data.</text>
</comment>
<reference evidence="3 4" key="1">
    <citation type="submission" date="2024-08" db="EMBL/GenBank/DDBJ databases">
        <authorList>
            <person name="Cucini C."/>
            <person name="Frati F."/>
        </authorList>
    </citation>
    <scope>NUCLEOTIDE SEQUENCE [LARGE SCALE GENOMIC DNA]</scope>
</reference>